<comment type="subcellular location">
    <subcellularLocation>
        <location evidence="1">Nucleus</location>
    </subcellularLocation>
</comment>
<dbReference type="GO" id="GO:0005634">
    <property type="term" value="C:nucleus"/>
    <property type="evidence" value="ECO:0007669"/>
    <property type="project" value="UniProtKB-SubCell"/>
</dbReference>
<dbReference type="Proteomes" id="UP000747542">
    <property type="component" value="Unassembled WGS sequence"/>
</dbReference>
<dbReference type="PANTHER" id="PTHR13044">
    <property type="entry name" value="ACTIVATING TRANSCRIPTION FACTOR ATF 4/5"/>
    <property type="match status" value="1"/>
</dbReference>
<sequence length="413" mass="46166">MEYDRASDLQSWLFEDEQDFSLGAKATSYLPSATLDTNHDNANFELPDWMESRENLGLANVKLFDDVAFTQNLENDVSQSLDMVGILDDDYCTSIKPEDMLVPLSELQPQKSTPQGLSANPSSSTLPPPKIIICMKRVAVCSPITNNDSFQGQSLDFSTAQSSSVPNIDITPNMQLAPPHEIGNCDADGLINEMVQMIGKEGKLEEFNNISSSLDTSMYESDMEDLLLQLESSNSKLKMPEVSSLCSEPVSPISVPSPVPSAGSLSPSQATCSFFSSHMSTDSNDKISSAHSPAYISDFSEKEYQSEVLAHSLSPRKRKSSSLRSTPYPENRRERKKEQNKQAALRYRQKKKQEEEEFMSKIEAEEERQKQLKAKYSNLKQELTYLKKIMREVFIAKGVISEEAFKKNKTKGT</sequence>
<evidence type="ECO:0000256" key="6">
    <source>
        <dbReference type="ARBA" id="ARBA00023242"/>
    </source>
</evidence>
<feature type="compositionally biased region" description="Basic and acidic residues" evidence="7">
    <location>
        <begin position="330"/>
        <end position="340"/>
    </location>
</feature>
<dbReference type="SMART" id="SM00338">
    <property type="entry name" value="BRLZ"/>
    <property type="match status" value="1"/>
</dbReference>
<evidence type="ECO:0000256" key="5">
    <source>
        <dbReference type="ARBA" id="ARBA00023163"/>
    </source>
</evidence>
<dbReference type="GO" id="GO:0001228">
    <property type="term" value="F:DNA-binding transcription activator activity, RNA polymerase II-specific"/>
    <property type="evidence" value="ECO:0007669"/>
    <property type="project" value="TreeGrafter"/>
</dbReference>
<evidence type="ECO:0000313" key="10">
    <source>
        <dbReference type="Proteomes" id="UP000747542"/>
    </source>
</evidence>
<dbReference type="InterPro" id="IPR004827">
    <property type="entry name" value="bZIP"/>
</dbReference>
<evidence type="ECO:0000259" key="8">
    <source>
        <dbReference type="PROSITE" id="PS50217"/>
    </source>
</evidence>
<feature type="domain" description="BZIP" evidence="8">
    <location>
        <begin position="330"/>
        <end position="393"/>
    </location>
</feature>
<dbReference type="EMBL" id="JAHLQT010009918">
    <property type="protein sequence ID" value="KAG7173430.1"/>
    <property type="molecule type" value="Genomic_DNA"/>
</dbReference>
<keyword evidence="5" id="KW-0804">Transcription</keyword>
<gene>
    <name evidence="9" type="primary">ATFC-L</name>
    <name evidence="9" type="ORF">Hamer_G023455</name>
</gene>
<evidence type="ECO:0000256" key="1">
    <source>
        <dbReference type="ARBA" id="ARBA00004123"/>
    </source>
</evidence>
<evidence type="ECO:0000256" key="7">
    <source>
        <dbReference type="SAM" id="MobiDB-lite"/>
    </source>
</evidence>
<protein>
    <submittedName>
        <fullName evidence="9">Activating transcription factor of chaperone-like</fullName>
    </submittedName>
</protein>
<accession>A0A8J5T9E1</accession>
<keyword evidence="4" id="KW-0238">DNA-binding</keyword>
<evidence type="ECO:0000313" key="9">
    <source>
        <dbReference type="EMBL" id="KAG7173430.1"/>
    </source>
</evidence>
<name>A0A8J5T9E1_HOMAM</name>
<evidence type="ECO:0000256" key="3">
    <source>
        <dbReference type="ARBA" id="ARBA00023015"/>
    </source>
</evidence>
<keyword evidence="6" id="KW-0539">Nucleus</keyword>
<dbReference type="GO" id="GO:0000977">
    <property type="term" value="F:RNA polymerase II transcription regulatory region sequence-specific DNA binding"/>
    <property type="evidence" value="ECO:0007669"/>
    <property type="project" value="TreeGrafter"/>
</dbReference>
<evidence type="ECO:0000256" key="4">
    <source>
        <dbReference type="ARBA" id="ARBA00023125"/>
    </source>
</evidence>
<dbReference type="CDD" id="cd14692">
    <property type="entry name" value="bZIP_ATF4"/>
    <property type="match status" value="1"/>
</dbReference>
<dbReference type="OrthoDB" id="5847285at2759"/>
<organism evidence="9 10">
    <name type="scientific">Homarus americanus</name>
    <name type="common">American lobster</name>
    <dbReference type="NCBI Taxonomy" id="6706"/>
    <lineage>
        <taxon>Eukaryota</taxon>
        <taxon>Metazoa</taxon>
        <taxon>Ecdysozoa</taxon>
        <taxon>Arthropoda</taxon>
        <taxon>Crustacea</taxon>
        <taxon>Multicrustacea</taxon>
        <taxon>Malacostraca</taxon>
        <taxon>Eumalacostraca</taxon>
        <taxon>Eucarida</taxon>
        <taxon>Decapoda</taxon>
        <taxon>Pleocyemata</taxon>
        <taxon>Astacidea</taxon>
        <taxon>Nephropoidea</taxon>
        <taxon>Nephropidae</taxon>
        <taxon>Homarus</taxon>
    </lineage>
</organism>
<dbReference type="PROSITE" id="PS50217">
    <property type="entry name" value="BZIP"/>
    <property type="match status" value="1"/>
</dbReference>
<dbReference type="AlphaFoldDB" id="A0A8J5T9E1"/>
<feature type="region of interest" description="Disordered" evidence="7">
    <location>
        <begin position="249"/>
        <end position="268"/>
    </location>
</feature>
<comment type="similarity">
    <text evidence="2">Belongs to the bZIP family.</text>
</comment>
<feature type="region of interest" description="Disordered" evidence="7">
    <location>
        <begin position="310"/>
        <end position="342"/>
    </location>
</feature>
<evidence type="ECO:0000256" key="2">
    <source>
        <dbReference type="ARBA" id="ARBA00007163"/>
    </source>
</evidence>
<keyword evidence="10" id="KW-1185">Reference proteome</keyword>
<reference evidence="9" key="1">
    <citation type="journal article" date="2021" name="Sci. Adv.">
        <title>The American lobster genome reveals insights on longevity, neural, and immune adaptations.</title>
        <authorList>
            <person name="Polinski J.M."/>
            <person name="Zimin A.V."/>
            <person name="Clark K.F."/>
            <person name="Kohn A.B."/>
            <person name="Sadowski N."/>
            <person name="Timp W."/>
            <person name="Ptitsyn A."/>
            <person name="Khanna P."/>
            <person name="Romanova D.Y."/>
            <person name="Williams P."/>
            <person name="Greenwood S.J."/>
            <person name="Moroz L.L."/>
            <person name="Walt D.R."/>
            <person name="Bodnar A.G."/>
        </authorList>
    </citation>
    <scope>NUCLEOTIDE SEQUENCE</scope>
    <source>
        <strain evidence="9">GMGI-L3</strain>
    </source>
</reference>
<keyword evidence="3" id="KW-0805">Transcription regulation</keyword>
<dbReference type="PANTHER" id="PTHR13044:SF14">
    <property type="entry name" value="CRYPTOCEPHAL, ISOFORM A"/>
    <property type="match status" value="1"/>
</dbReference>
<proteinExistence type="inferred from homology"/>
<comment type="caution">
    <text evidence="9">The sequence shown here is derived from an EMBL/GenBank/DDBJ whole genome shotgun (WGS) entry which is preliminary data.</text>
</comment>